<dbReference type="RefSeq" id="WP_190421276.1">
    <property type="nucleotide sequence ID" value="NZ_JAMPKK010000047.1"/>
</dbReference>
<evidence type="ECO:0000313" key="2">
    <source>
        <dbReference type="Proteomes" id="UP001442494"/>
    </source>
</evidence>
<dbReference type="PANTHER" id="PTHR38009:SF1">
    <property type="entry name" value="CONSERVED HYPOTHETICAL PHAGE TAIL PROTEIN"/>
    <property type="match status" value="1"/>
</dbReference>
<dbReference type="Proteomes" id="UP001442494">
    <property type="component" value="Unassembled WGS sequence"/>
</dbReference>
<organism evidence="1 2">
    <name type="scientific">Funiculus sociatus GB2-A5</name>
    <dbReference type="NCBI Taxonomy" id="2933946"/>
    <lineage>
        <taxon>Bacteria</taxon>
        <taxon>Bacillati</taxon>
        <taxon>Cyanobacteriota</taxon>
        <taxon>Cyanophyceae</taxon>
        <taxon>Coleofasciculales</taxon>
        <taxon>Coleofasciculaceae</taxon>
        <taxon>Funiculus</taxon>
    </lineage>
</organism>
<accession>A0ABV0JVI2</accession>
<sequence length="166" mass="17943">MADAVELLSSDNYDVTIGDIKDIIIKEVSGMSVDMSPKGADNAIGSGPKGKSLVLSVPSQPKYGEITLVLVPGAHQGGNDDKLWEWYKDCASKANLGEAAKARTLRKEMTINVYYSGSEGKVGLTYSFVGVLPNSFDVPKRDAGSSELETWTLKLNYERMKFTVSA</sequence>
<protein>
    <submittedName>
        <fullName evidence="1">Phage tail protein</fullName>
    </submittedName>
</protein>
<dbReference type="EMBL" id="JAMPKK010000047">
    <property type="protein sequence ID" value="MEP0866632.1"/>
    <property type="molecule type" value="Genomic_DNA"/>
</dbReference>
<keyword evidence="2" id="KW-1185">Reference proteome</keyword>
<reference evidence="1 2" key="1">
    <citation type="submission" date="2022-04" db="EMBL/GenBank/DDBJ databases">
        <title>Positive selection, recombination, and allopatry shape intraspecific diversity of widespread and dominant cyanobacteria.</title>
        <authorList>
            <person name="Wei J."/>
            <person name="Shu W."/>
            <person name="Hu C."/>
        </authorList>
    </citation>
    <scope>NUCLEOTIDE SEQUENCE [LARGE SCALE GENOMIC DNA]</scope>
    <source>
        <strain evidence="1 2">GB2-A5</strain>
    </source>
</reference>
<comment type="caution">
    <text evidence="1">The sequence shown here is derived from an EMBL/GenBank/DDBJ whole genome shotgun (WGS) entry which is preliminary data.</text>
</comment>
<name>A0ABV0JVI2_9CYAN</name>
<dbReference type="InterPro" id="IPR010667">
    <property type="entry name" value="Phage_T4_Gp19"/>
</dbReference>
<dbReference type="PANTHER" id="PTHR38009">
    <property type="entry name" value="CONSERVED HYPOTHETICAL PHAGE TAIL PROTEIN"/>
    <property type="match status" value="1"/>
</dbReference>
<dbReference type="InterPro" id="IPR011747">
    <property type="entry name" value="CHP02241"/>
</dbReference>
<gene>
    <name evidence="1" type="ORF">NDI37_19425</name>
</gene>
<dbReference type="Pfam" id="PF06841">
    <property type="entry name" value="Phage_T4_gp19"/>
    <property type="match status" value="1"/>
</dbReference>
<evidence type="ECO:0000313" key="1">
    <source>
        <dbReference type="EMBL" id="MEP0866632.1"/>
    </source>
</evidence>
<proteinExistence type="predicted"/>